<proteinExistence type="predicted"/>
<reference evidence="1 2" key="1">
    <citation type="submission" date="2024-06" db="EMBL/GenBank/DDBJ databases">
        <title>The draft genome of Grus japonensis, version 3.</title>
        <authorList>
            <person name="Nabeshima K."/>
            <person name="Suzuki S."/>
            <person name="Onuma M."/>
        </authorList>
    </citation>
    <scope>NUCLEOTIDE SEQUENCE [LARGE SCALE GENOMIC DNA]</scope>
    <source>
        <strain evidence="1 2">451A</strain>
    </source>
</reference>
<dbReference type="AlphaFoldDB" id="A0ABC9XCP3"/>
<sequence>MAVPRKELERIKSCFSSAHRIANAGTELDVKAALELFGHQPRSGRGLEELQFPGHLEVLSEICAEPPESLQGNLSSSSSLLLLAAEEA</sequence>
<keyword evidence="2" id="KW-1185">Reference proteome</keyword>
<comment type="caution">
    <text evidence="1">The sequence shown here is derived from an EMBL/GenBank/DDBJ whole genome shotgun (WGS) entry which is preliminary data.</text>
</comment>
<dbReference type="Proteomes" id="UP001623348">
    <property type="component" value="Unassembled WGS sequence"/>
</dbReference>
<gene>
    <name evidence="1" type="ORF">GRJ2_002010200</name>
</gene>
<protein>
    <submittedName>
        <fullName evidence="1">Uncharacterized protein</fullName>
    </submittedName>
</protein>
<evidence type="ECO:0000313" key="2">
    <source>
        <dbReference type="Proteomes" id="UP001623348"/>
    </source>
</evidence>
<dbReference type="EMBL" id="BAAFJT010000013">
    <property type="protein sequence ID" value="GAB0195449.1"/>
    <property type="molecule type" value="Genomic_DNA"/>
</dbReference>
<organism evidence="1 2">
    <name type="scientific">Grus japonensis</name>
    <name type="common">Japanese crane</name>
    <name type="synonym">Red-crowned crane</name>
    <dbReference type="NCBI Taxonomy" id="30415"/>
    <lineage>
        <taxon>Eukaryota</taxon>
        <taxon>Metazoa</taxon>
        <taxon>Chordata</taxon>
        <taxon>Craniata</taxon>
        <taxon>Vertebrata</taxon>
        <taxon>Euteleostomi</taxon>
        <taxon>Archelosauria</taxon>
        <taxon>Archosauria</taxon>
        <taxon>Dinosauria</taxon>
        <taxon>Saurischia</taxon>
        <taxon>Theropoda</taxon>
        <taxon>Coelurosauria</taxon>
        <taxon>Aves</taxon>
        <taxon>Neognathae</taxon>
        <taxon>Neoaves</taxon>
        <taxon>Gruiformes</taxon>
        <taxon>Gruidae</taxon>
        <taxon>Grus</taxon>
    </lineage>
</organism>
<evidence type="ECO:0000313" key="1">
    <source>
        <dbReference type="EMBL" id="GAB0195449.1"/>
    </source>
</evidence>
<name>A0ABC9XCP3_GRUJA</name>
<accession>A0ABC9XCP3</accession>